<dbReference type="AlphaFoldDB" id="A0A0A6RIS5"/>
<keyword evidence="2" id="KW-1185">Reference proteome</keyword>
<reference evidence="1 2" key="1">
    <citation type="submission" date="2016-05" db="EMBL/GenBank/DDBJ databases">
        <title>Single-cell genome of chain-forming Candidatus Thiomargarita nelsonii and comparison to other large sulfur-oxidizing bacteria.</title>
        <authorList>
            <person name="Winkel M."/>
            <person name="Salman V."/>
            <person name="Woyke T."/>
            <person name="Schulz-Vogt H."/>
            <person name="Richter M."/>
            <person name="Flood B."/>
            <person name="Bailey J."/>
            <person name="Amann R."/>
            <person name="Mussmann M."/>
        </authorList>
    </citation>
    <scope>NUCLEOTIDE SEQUENCE [LARGE SCALE GENOMIC DNA]</scope>
    <source>
        <strain evidence="1 2">THI036</strain>
    </source>
</reference>
<evidence type="ECO:0000313" key="1">
    <source>
        <dbReference type="EMBL" id="OAD21310.1"/>
    </source>
</evidence>
<protein>
    <submittedName>
        <fullName evidence="1">Uncharacterized protein</fullName>
    </submittedName>
</protein>
<organism evidence="1 2">
    <name type="scientific">Candidatus Thiomargarita nelsonii</name>
    <dbReference type="NCBI Taxonomy" id="1003181"/>
    <lineage>
        <taxon>Bacteria</taxon>
        <taxon>Pseudomonadati</taxon>
        <taxon>Pseudomonadota</taxon>
        <taxon>Gammaproteobacteria</taxon>
        <taxon>Thiotrichales</taxon>
        <taxon>Thiotrichaceae</taxon>
        <taxon>Thiomargarita</taxon>
    </lineage>
</organism>
<sequence>MKQKAALCVELEQAETVDGLSTVQAAWAEIPPLENADLEAVIEQRFQQACTGDPKLSGEALKNKENLCLRLEILAGIDSPPDAAKARLAYQVARLSAAMGGGDIEESREPQVEAEEIEQSWYLSGAAPSDQTARLEQRFRKACEAFYLRK</sequence>
<comment type="caution">
    <text evidence="1">The sequence shown here is derived from an EMBL/GenBank/DDBJ whole genome shotgun (WGS) entry which is preliminary data.</text>
</comment>
<proteinExistence type="predicted"/>
<accession>A0A0A6RIS5</accession>
<dbReference type="EMBL" id="LUTY01001725">
    <property type="protein sequence ID" value="OAD21310.1"/>
    <property type="molecule type" value="Genomic_DNA"/>
</dbReference>
<evidence type="ECO:0000313" key="2">
    <source>
        <dbReference type="Proteomes" id="UP000076962"/>
    </source>
</evidence>
<dbReference type="Proteomes" id="UP000076962">
    <property type="component" value="Unassembled WGS sequence"/>
</dbReference>
<gene>
    <name evidence="1" type="ORF">THIOM_002927</name>
</gene>
<name>A0A0A6RIS5_9GAMM</name>